<organism evidence="2 3">
    <name type="scientific">Mucilaginibacter myungsuensis</name>
    <dbReference type="NCBI Taxonomy" id="649104"/>
    <lineage>
        <taxon>Bacteria</taxon>
        <taxon>Pseudomonadati</taxon>
        <taxon>Bacteroidota</taxon>
        <taxon>Sphingobacteriia</taxon>
        <taxon>Sphingobacteriales</taxon>
        <taxon>Sphingobacteriaceae</taxon>
        <taxon>Mucilaginibacter</taxon>
    </lineage>
</organism>
<feature type="transmembrane region" description="Helical" evidence="1">
    <location>
        <begin position="166"/>
        <end position="187"/>
    </location>
</feature>
<keyword evidence="1" id="KW-0472">Membrane</keyword>
<evidence type="ECO:0000313" key="2">
    <source>
        <dbReference type="EMBL" id="MBE9661851.1"/>
    </source>
</evidence>
<proteinExistence type="predicted"/>
<dbReference type="RefSeq" id="WP_194111061.1">
    <property type="nucleotide sequence ID" value="NZ_JADFFL010000003.1"/>
</dbReference>
<dbReference type="EMBL" id="JADFFL010000003">
    <property type="protein sequence ID" value="MBE9661851.1"/>
    <property type="molecule type" value="Genomic_DNA"/>
</dbReference>
<evidence type="ECO:0000256" key="1">
    <source>
        <dbReference type="SAM" id="Phobius"/>
    </source>
</evidence>
<evidence type="ECO:0008006" key="4">
    <source>
        <dbReference type="Google" id="ProtNLM"/>
    </source>
</evidence>
<keyword evidence="3" id="KW-1185">Reference proteome</keyword>
<sequence length="204" mass="23092">MDPYTFTAWRQRSFIILAIFLFIACVTPIVSAAFIAGEQMAIPVHGINNNFIDRKEWAVPGGDQYFTGFDGELWHRPKNFGEVMLLQTYSNPGIDVLTSLQLIMVIGMTYWIFRKQTTGLVLNKSMLAGLFFLGTGLIFTNMIIDFSRSLIATHYVPYITNGHFKGIYKGSNVSTGMFMFIIMLLLLEIPKRGLELQKEADLTI</sequence>
<evidence type="ECO:0000313" key="3">
    <source>
        <dbReference type="Proteomes" id="UP000622475"/>
    </source>
</evidence>
<comment type="caution">
    <text evidence="2">The sequence shown here is derived from an EMBL/GenBank/DDBJ whole genome shotgun (WGS) entry which is preliminary data.</text>
</comment>
<keyword evidence="1" id="KW-1133">Transmembrane helix</keyword>
<gene>
    <name evidence="2" type="ORF">IRJ16_08135</name>
</gene>
<feature type="transmembrane region" description="Helical" evidence="1">
    <location>
        <begin position="14"/>
        <end position="36"/>
    </location>
</feature>
<reference evidence="2" key="1">
    <citation type="submission" date="2020-10" db="EMBL/GenBank/DDBJ databases">
        <title>Mucilaginibacter mali sp. nov., isolated from rhizosphere soil of apple orchard.</title>
        <authorList>
            <person name="Lee J.-S."/>
            <person name="Kim H.S."/>
            <person name="Kim J.-S."/>
        </authorList>
    </citation>
    <scope>NUCLEOTIDE SEQUENCE</scope>
    <source>
        <strain evidence="2">KCTC 22746</strain>
    </source>
</reference>
<keyword evidence="1" id="KW-0812">Transmembrane</keyword>
<dbReference type="AlphaFoldDB" id="A0A929PW95"/>
<name>A0A929PW95_9SPHI</name>
<dbReference type="Proteomes" id="UP000622475">
    <property type="component" value="Unassembled WGS sequence"/>
</dbReference>
<feature type="transmembrane region" description="Helical" evidence="1">
    <location>
        <begin position="94"/>
        <end position="113"/>
    </location>
</feature>
<protein>
    <recommendedName>
        <fullName evidence="4">DUF2975 domain-containing protein</fullName>
    </recommendedName>
</protein>
<feature type="transmembrane region" description="Helical" evidence="1">
    <location>
        <begin position="125"/>
        <end position="146"/>
    </location>
</feature>
<accession>A0A929PW95</accession>